<accession>A0ABU2CHX3</accession>
<reference evidence="1 2" key="1">
    <citation type="submission" date="2023-07" db="EMBL/GenBank/DDBJ databases">
        <title>Sequencing the genomes of 1000 actinobacteria strains.</title>
        <authorList>
            <person name="Klenk H.-P."/>
        </authorList>
    </citation>
    <scope>NUCLEOTIDE SEQUENCE [LARGE SCALE GENOMIC DNA]</scope>
    <source>
        <strain evidence="1 2">DSM 45554</strain>
    </source>
</reference>
<gene>
    <name evidence="1" type="ORF">J2S48_000451</name>
</gene>
<comment type="caution">
    <text evidence="1">The sequence shown here is derived from an EMBL/GenBank/DDBJ whole genome shotgun (WGS) entry which is preliminary data.</text>
</comment>
<sequence length="46" mass="5078">MAFRVAYESSGLGNSGHSFDLTYDYECLVIELSARSSQRLKAHGLP</sequence>
<organism evidence="1 2">
    <name type="scientific">Promicromonospora iranensis</name>
    <dbReference type="NCBI Taxonomy" id="1105144"/>
    <lineage>
        <taxon>Bacteria</taxon>
        <taxon>Bacillati</taxon>
        <taxon>Actinomycetota</taxon>
        <taxon>Actinomycetes</taxon>
        <taxon>Micrococcales</taxon>
        <taxon>Promicromonosporaceae</taxon>
        <taxon>Promicromonospora</taxon>
    </lineage>
</organism>
<name>A0ABU2CHX3_9MICO</name>
<dbReference type="Proteomes" id="UP001183585">
    <property type="component" value="Unassembled WGS sequence"/>
</dbReference>
<evidence type="ECO:0000313" key="1">
    <source>
        <dbReference type="EMBL" id="MDR7380936.1"/>
    </source>
</evidence>
<protein>
    <submittedName>
        <fullName evidence="1">Uncharacterized protein</fullName>
    </submittedName>
</protein>
<proteinExistence type="predicted"/>
<keyword evidence="2" id="KW-1185">Reference proteome</keyword>
<dbReference type="EMBL" id="JAVDYE010000001">
    <property type="protein sequence ID" value="MDR7380936.1"/>
    <property type="molecule type" value="Genomic_DNA"/>
</dbReference>
<evidence type="ECO:0000313" key="2">
    <source>
        <dbReference type="Proteomes" id="UP001183585"/>
    </source>
</evidence>